<evidence type="ECO:0000313" key="1">
    <source>
        <dbReference type="Proteomes" id="UP000235220"/>
    </source>
</evidence>
<evidence type="ECO:0000313" key="2">
    <source>
        <dbReference type="RefSeq" id="XP_018808699.1"/>
    </source>
</evidence>
<accession>A0A2I4DNH3</accession>
<organism evidence="1 2">
    <name type="scientific">Juglans regia</name>
    <name type="common">English walnut</name>
    <dbReference type="NCBI Taxonomy" id="51240"/>
    <lineage>
        <taxon>Eukaryota</taxon>
        <taxon>Viridiplantae</taxon>
        <taxon>Streptophyta</taxon>
        <taxon>Embryophyta</taxon>
        <taxon>Tracheophyta</taxon>
        <taxon>Spermatophyta</taxon>
        <taxon>Magnoliopsida</taxon>
        <taxon>eudicotyledons</taxon>
        <taxon>Gunneridae</taxon>
        <taxon>Pentapetalae</taxon>
        <taxon>rosids</taxon>
        <taxon>fabids</taxon>
        <taxon>Fagales</taxon>
        <taxon>Juglandaceae</taxon>
        <taxon>Juglans</taxon>
    </lineage>
</organism>
<protein>
    <submittedName>
        <fullName evidence="2">Uncharacterized protein LOC108981902</fullName>
    </submittedName>
</protein>
<dbReference type="Gramene" id="Jr06_10770_p1">
    <property type="protein sequence ID" value="cds.Jr06_10770_p1"/>
    <property type="gene ID" value="Jr06_10770"/>
</dbReference>
<dbReference type="AlphaFoldDB" id="A0A2I4DNH3"/>
<reference evidence="2" key="1">
    <citation type="submission" date="2025-08" db="UniProtKB">
        <authorList>
            <consortium name="RefSeq"/>
        </authorList>
    </citation>
    <scope>IDENTIFICATION</scope>
    <source>
        <tissue evidence="2">Leaves</tissue>
    </source>
</reference>
<dbReference type="KEGG" id="jre:108981902"/>
<proteinExistence type="predicted"/>
<dbReference type="RefSeq" id="XP_018808699.1">
    <property type="nucleotide sequence ID" value="XM_018953154.1"/>
</dbReference>
<dbReference type="GeneID" id="108981902"/>
<name>A0A2I4DNH3_JUGRE</name>
<sequence length="139" mass="15768">MVGTKNTFGSGQSGNPDALVAATTQFFQSMTTGQYAVLRAPLVGCTLEQFSRQHPITFDGRLNAMGADSWIEHLEQIFEAFFCTNDQKVNYASYNLTDLANNWWKSTRVLLQNELGEGIPITWERFKDVFLDRFFPQSL</sequence>
<gene>
    <name evidence="2" type="primary">LOC108981902</name>
</gene>
<dbReference type="Proteomes" id="UP000235220">
    <property type="component" value="Chromosome 6"/>
</dbReference>
<dbReference type="Pfam" id="PF03732">
    <property type="entry name" value="Retrotrans_gag"/>
    <property type="match status" value="1"/>
</dbReference>
<keyword evidence="1" id="KW-1185">Reference proteome</keyword>
<dbReference type="OrthoDB" id="1936908at2759"/>
<dbReference type="InterPro" id="IPR005162">
    <property type="entry name" value="Retrotrans_gag_dom"/>
</dbReference>